<evidence type="ECO:0000256" key="1">
    <source>
        <dbReference type="ARBA" id="ARBA00022729"/>
    </source>
</evidence>
<dbReference type="Pfam" id="PF15976">
    <property type="entry name" value="CooC_C"/>
    <property type="match status" value="1"/>
</dbReference>
<keyword evidence="8" id="KW-1185">Reference proteome</keyword>
<name>A0ABD7KDL4_9ENTR</name>
<evidence type="ECO:0000256" key="2">
    <source>
        <dbReference type="SAM" id="MobiDB-lite"/>
    </source>
</evidence>
<evidence type="ECO:0000313" key="7">
    <source>
        <dbReference type="EMBL" id="SAB48166.1"/>
    </source>
</evidence>
<feature type="domain" description="Pilus assembly protein E-set like" evidence="5">
    <location>
        <begin position="270"/>
        <end position="335"/>
    </location>
</feature>
<feature type="domain" description="Pilus assembly protein C-terminal" evidence="4">
    <location>
        <begin position="716"/>
        <end position="811"/>
    </location>
</feature>
<sequence>MTLSSKTRLAAVIAFTLMSLQAAALPMEDLISQTENLPEDFSSHFFNAPLMTRIELDGQYLGDAMILLSTEKTVQLVNFIQSNESQFPPATRSRWAQALSKPVSLGRCDKQCPQGLVSLYYNLVNTTLSIATTEALAAQGEQRHVALPEGGSSGLILRNQLNLIGGEQQPWSGSQNLNLESSLGNWTGVAASQLSRSDIENSQTEARVSSLFIQRELPGLALRAGLFQPDSQGILRQPNMPGGSSVQTVAGAMLASSDTLLIQTGQASLYPVMVTANRDAIAEIYRDGVLINSQPVAPGLQQLDTTVLPGGIYDVEVRIVEAGKEIGRTAETIYKPSNWSNPNQRWQYSAYAGIEQQLGNSRYKYNEGEPALGASVNYMAHPKVILGAAAQHAAQGSQYGISADVQAADNVQFYGSLGSSDRWGSRYDTQLNWKLGQQTSLMFNHNQSWYQESNSRNSPGRQQNSSATLNQRLGNGDSLSLRGTHYSRENGVGVDATWRTRMKIKDTPVTLSLNAYDRPYKQGDLKRNRGASLNLSFALGGEKRSVSASLGSRNDNKGERDLFASASVSQSFEESVFKDVSAGVTGDKFGVSTNLYTRFEDRYASGTAYANHSSQGKAFSGGLNMNNTLAVGGGKVSVSHSPDAYGDKTGIIVDVESDDPNVRLRTRDSQGGSSTLRAGRNFIPTTAYKAGNVQIDFDGSDAPPLKIWPAELPYHLNKGGVAHGKVRVMKTLTLIGRVLDHNGMPLSGAKLVNHAGQGITENDGFFVMDMHEHTPELVVHSRDKELCSVKFNLQDYKRENDTLMIGDFSCKRNTNS</sequence>
<gene>
    <name evidence="7" type="ORF">SAMEA2273136_00549</name>
    <name evidence="6" type="ORF">SAMEA2273443_02956</name>
</gene>
<evidence type="ECO:0000313" key="9">
    <source>
        <dbReference type="Proteomes" id="UP000077278"/>
    </source>
</evidence>
<evidence type="ECO:0000313" key="6">
    <source>
        <dbReference type="EMBL" id="SAA81177.1"/>
    </source>
</evidence>
<dbReference type="EMBL" id="FKDD01000002">
    <property type="protein sequence ID" value="SAB48166.1"/>
    <property type="molecule type" value="Genomic_DNA"/>
</dbReference>
<dbReference type="PANTHER" id="PTHR30451:SF21">
    <property type="entry name" value="FIMBRIAL USHER DOMAIN-CONTAINING PROTEIN YDET-RELATED"/>
    <property type="match status" value="1"/>
</dbReference>
<dbReference type="AlphaFoldDB" id="A0ABD7KDL4"/>
<feature type="chain" id="PRO_5044727928" evidence="3">
    <location>
        <begin position="25"/>
        <end position="816"/>
    </location>
</feature>
<feature type="signal peptide" evidence="3">
    <location>
        <begin position="1"/>
        <end position="24"/>
    </location>
</feature>
<organism evidence="7 9">
    <name type="scientific">Enterobacter roggenkampii</name>
    <dbReference type="NCBI Taxonomy" id="1812935"/>
    <lineage>
        <taxon>Bacteria</taxon>
        <taxon>Pseudomonadati</taxon>
        <taxon>Pseudomonadota</taxon>
        <taxon>Gammaproteobacteria</taxon>
        <taxon>Enterobacterales</taxon>
        <taxon>Enterobacteriaceae</taxon>
        <taxon>Enterobacter</taxon>
        <taxon>Enterobacter cloacae complex</taxon>
    </lineage>
</organism>
<feature type="region of interest" description="Disordered" evidence="2">
    <location>
        <begin position="450"/>
        <end position="486"/>
    </location>
</feature>
<accession>A0ABD7KDL4</accession>
<reference evidence="8 9" key="1">
    <citation type="submission" date="2016-03" db="EMBL/GenBank/DDBJ databases">
        <authorList>
            <consortium name="Pathogen Informatics"/>
        </authorList>
    </citation>
    <scope>NUCLEOTIDE SEQUENCE [LARGE SCALE GENOMIC DNA]</scope>
    <source>
        <strain evidence="8">e2161</strain>
        <strain evidence="6">E2161</strain>
        <strain evidence="9">e264</strain>
        <strain evidence="7">E264</strain>
    </source>
</reference>
<protein>
    <submittedName>
        <fullName evidence="7">Outer membrane usher protein</fullName>
    </submittedName>
</protein>
<dbReference type="Proteomes" id="UP000077278">
    <property type="component" value="Unassembled WGS sequence"/>
</dbReference>
<dbReference type="EMBL" id="FKDK01000012">
    <property type="protein sequence ID" value="SAA81177.1"/>
    <property type="molecule type" value="Genomic_DNA"/>
</dbReference>
<evidence type="ECO:0000313" key="8">
    <source>
        <dbReference type="Proteomes" id="UP000077063"/>
    </source>
</evidence>
<dbReference type="InterPro" id="IPR032636">
    <property type="entry name" value="Pilus_assem_E-set-like_dom"/>
</dbReference>
<dbReference type="Pfam" id="PF16967">
    <property type="entry name" value="TcfC"/>
    <property type="match status" value="1"/>
</dbReference>
<evidence type="ECO:0000259" key="5">
    <source>
        <dbReference type="Pfam" id="PF16967"/>
    </source>
</evidence>
<keyword evidence="1 3" id="KW-0732">Signal</keyword>
<dbReference type="InterPro" id="IPR000015">
    <property type="entry name" value="Fimb_usher"/>
</dbReference>
<proteinExistence type="predicted"/>
<evidence type="ECO:0000259" key="4">
    <source>
        <dbReference type="Pfam" id="PF15976"/>
    </source>
</evidence>
<dbReference type="InterPro" id="IPR031917">
    <property type="entry name" value="Pilus_assem_C"/>
</dbReference>
<feature type="compositionally biased region" description="Polar residues" evidence="2">
    <location>
        <begin position="450"/>
        <end position="473"/>
    </location>
</feature>
<dbReference type="Proteomes" id="UP000077063">
    <property type="component" value="Unassembled WGS sequence"/>
</dbReference>
<comment type="caution">
    <text evidence="7">The sequence shown here is derived from an EMBL/GenBank/DDBJ whole genome shotgun (WGS) entry which is preliminary data.</text>
</comment>
<evidence type="ECO:0000256" key="3">
    <source>
        <dbReference type="SAM" id="SignalP"/>
    </source>
</evidence>
<dbReference type="PANTHER" id="PTHR30451">
    <property type="entry name" value="OUTER MEMBRANE USHER PROTEIN"/>
    <property type="match status" value="1"/>
</dbReference>